<name>A0A5B0MBN7_PUCGR</name>
<evidence type="ECO:0000313" key="1">
    <source>
        <dbReference type="EMBL" id="KAA1073408.1"/>
    </source>
</evidence>
<dbReference type="AlphaFoldDB" id="A0A5B0MBN7"/>
<gene>
    <name evidence="1" type="ORF">PGT21_011136</name>
    <name evidence="2" type="ORF">PGTUg99_017304</name>
</gene>
<dbReference type="Proteomes" id="UP000324748">
    <property type="component" value="Unassembled WGS sequence"/>
</dbReference>
<dbReference type="EMBL" id="VDEP01000236">
    <property type="protein sequence ID" value="KAA1122001.1"/>
    <property type="molecule type" value="Genomic_DNA"/>
</dbReference>
<proteinExistence type="predicted"/>
<evidence type="ECO:0000313" key="3">
    <source>
        <dbReference type="Proteomes" id="UP000324748"/>
    </source>
</evidence>
<protein>
    <submittedName>
        <fullName evidence="1">Uncharacterized protein</fullName>
    </submittedName>
</protein>
<evidence type="ECO:0000313" key="4">
    <source>
        <dbReference type="Proteomes" id="UP000325313"/>
    </source>
</evidence>
<dbReference type="Proteomes" id="UP000325313">
    <property type="component" value="Unassembled WGS sequence"/>
</dbReference>
<accession>A0A5B0MBN7</accession>
<keyword evidence="3" id="KW-1185">Reference proteome</keyword>
<reference evidence="3 4" key="1">
    <citation type="submission" date="2019-05" db="EMBL/GenBank/DDBJ databases">
        <title>Emergence of the Ug99 lineage of the wheat stem rust pathogen through somatic hybridization.</title>
        <authorList>
            <person name="Li F."/>
            <person name="Upadhyaya N.M."/>
            <person name="Sperschneider J."/>
            <person name="Matny O."/>
            <person name="Nguyen-Phuc H."/>
            <person name="Mago R."/>
            <person name="Raley C."/>
            <person name="Miller M.E."/>
            <person name="Silverstein K.A.T."/>
            <person name="Henningsen E."/>
            <person name="Hirsch C.D."/>
            <person name="Visser B."/>
            <person name="Pretorius Z.A."/>
            <person name="Steffenson B.J."/>
            <person name="Schwessinger B."/>
            <person name="Dodds P.N."/>
            <person name="Figueroa M."/>
        </authorList>
    </citation>
    <scope>NUCLEOTIDE SEQUENCE [LARGE SCALE GENOMIC DNA]</scope>
    <source>
        <strain evidence="1">21-0</strain>
        <strain evidence="2 4">Ug99</strain>
    </source>
</reference>
<comment type="caution">
    <text evidence="1">The sequence shown here is derived from an EMBL/GenBank/DDBJ whole genome shotgun (WGS) entry which is preliminary data.</text>
</comment>
<sequence>MFMCQENSPGLTVHKPRYMEYGWRCVKPPRTHIGRSFLIFSIDFKKLFEFRERCRGSNLIDLHSGPRVRQRKHRDEIDCIPTQQTPSSF</sequence>
<dbReference type="EMBL" id="VSWC01000158">
    <property type="protein sequence ID" value="KAA1073408.1"/>
    <property type="molecule type" value="Genomic_DNA"/>
</dbReference>
<organism evidence="1 3">
    <name type="scientific">Puccinia graminis f. sp. tritici</name>
    <dbReference type="NCBI Taxonomy" id="56615"/>
    <lineage>
        <taxon>Eukaryota</taxon>
        <taxon>Fungi</taxon>
        <taxon>Dikarya</taxon>
        <taxon>Basidiomycota</taxon>
        <taxon>Pucciniomycotina</taxon>
        <taxon>Pucciniomycetes</taxon>
        <taxon>Pucciniales</taxon>
        <taxon>Pucciniaceae</taxon>
        <taxon>Puccinia</taxon>
    </lineage>
</organism>
<evidence type="ECO:0000313" key="2">
    <source>
        <dbReference type="EMBL" id="KAA1122001.1"/>
    </source>
</evidence>